<dbReference type="PANTHER" id="PTHR30408:SF12">
    <property type="entry name" value="TYPE I RESTRICTION ENZYME MJAVIII SPECIFICITY SUBUNIT"/>
    <property type="match status" value="1"/>
</dbReference>
<dbReference type="InterPro" id="IPR000055">
    <property type="entry name" value="Restrct_endonuc_typeI_TRD"/>
</dbReference>
<feature type="domain" description="Type I restriction modification DNA specificity" evidence="4">
    <location>
        <begin position="19"/>
        <end position="149"/>
    </location>
</feature>
<dbReference type="AlphaFoldDB" id="A0A1A9QGA0"/>
<dbReference type="InterPro" id="IPR044946">
    <property type="entry name" value="Restrct_endonuc_typeI_TRD_sf"/>
</dbReference>
<evidence type="ECO:0000313" key="6">
    <source>
        <dbReference type="Proteomes" id="UP000077623"/>
    </source>
</evidence>
<dbReference type="Pfam" id="PF01420">
    <property type="entry name" value="Methylase_S"/>
    <property type="match status" value="1"/>
</dbReference>
<dbReference type="PANTHER" id="PTHR30408">
    <property type="entry name" value="TYPE-1 RESTRICTION ENZYME ECOKI SPECIFICITY PROTEIN"/>
    <property type="match status" value="1"/>
</dbReference>
<dbReference type="Gene3D" id="1.10.287.1120">
    <property type="entry name" value="Bipartite methylase S protein"/>
    <property type="match status" value="1"/>
</dbReference>
<evidence type="ECO:0000313" key="5">
    <source>
        <dbReference type="EMBL" id="OAL10769.1"/>
    </source>
</evidence>
<sequence>MFERWFIHHKFPANIDASPSNWKKLPLKDVVQISKGKTPASQENPEGRYPFFTSSIDSPKKIDSYSYDTTAILITSARHFVANYYSGKFEVSDGSYIIRANNKNLFIFLLEKLNYFLSSLVKQAGTTSYPQLRKSTLEKQEIAIPPDNLLDLFNKFAEPIQKHIDSLSQQMDTFQVIKQELIERIYSQNIKID</sequence>
<proteinExistence type="inferred from homology"/>
<keyword evidence="6" id="KW-1185">Reference proteome</keyword>
<dbReference type="REBASE" id="159349">
    <property type="entry name" value="S1.MhaP01ORF1775P"/>
</dbReference>
<gene>
    <name evidence="5" type="ORF">A6V39_01760</name>
</gene>
<dbReference type="SUPFAM" id="SSF116734">
    <property type="entry name" value="DNA methylase specificity domain"/>
    <property type="match status" value="1"/>
</dbReference>
<organism evidence="5 6">
    <name type="scientific">Candidatus Mycoplasma haematobovis</name>
    <dbReference type="NCBI Taxonomy" id="432608"/>
    <lineage>
        <taxon>Bacteria</taxon>
        <taxon>Bacillati</taxon>
        <taxon>Mycoplasmatota</taxon>
        <taxon>Mollicutes</taxon>
        <taxon>Mycoplasmataceae</taxon>
        <taxon>Mycoplasma</taxon>
    </lineage>
</organism>
<accession>A0A1A9QGA0</accession>
<reference evidence="6" key="1">
    <citation type="submission" date="2016-04" db="EMBL/GenBank/DDBJ databases">
        <authorList>
            <person name="Quiroz-Castaneda R.E."/>
            <person name="Martinez-Ocampo F."/>
        </authorList>
    </citation>
    <scope>NUCLEOTIDE SEQUENCE [LARGE SCALE GENOMIC DNA]</scope>
    <source>
        <strain evidence="6">INIFAP01</strain>
    </source>
</reference>
<dbReference type="Proteomes" id="UP000077623">
    <property type="component" value="Unassembled WGS sequence"/>
</dbReference>
<dbReference type="InterPro" id="IPR052021">
    <property type="entry name" value="Type-I_RS_S_subunit"/>
</dbReference>
<dbReference type="STRING" id="432608.A6V39_01760"/>
<dbReference type="EMBL" id="LWUJ01000010">
    <property type="protein sequence ID" value="OAL10769.1"/>
    <property type="molecule type" value="Genomic_DNA"/>
</dbReference>
<dbReference type="Gene3D" id="3.90.220.20">
    <property type="entry name" value="DNA methylase specificity domains"/>
    <property type="match status" value="1"/>
</dbReference>
<dbReference type="GO" id="GO:0003677">
    <property type="term" value="F:DNA binding"/>
    <property type="evidence" value="ECO:0007669"/>
    <property type="project" value="UniProtKB-KW"/>
</dbReference>
<evidence type="ECO:0000259" key="4">
    <source>
        <dbReference type="Pfam" id="PF01420"/>
    </source>
</evidence>
<dbReference type="GO" id="GO:0009307">
    <property type="term" value="P:DNA restriction-modification system"/>
    <property type="evidence" value="ECO:0007669"/>
    <property type="project" value="UniProtKB-KW"/>
</dbReference>
<protein>
    <recommendedName>
        <fullName evidence="4">Type I restriction modification DNA specificity domain-containing protein</fullName>
    </recommendedName>
</protein>
<dbReference type="RefSeq" id="WP_187150005.1">
    <property type="nucleotide sequence ID" value="NZ_LWUJ01000010.1"/>
</dbReference>
<comment type="caution">
    <text evidence="5">The sequence shown here is derived from an EMBL/GenBank/DDBJ whole genome shotgun (WGS) entry which is preliminary data.</text>
</comment>
<name>A0A1A9QGA0_9MOLU</name>
<keyword evidence="3" id="KW-0238">DNA-binding</keyword>
<evidence type="ECO:0000256" key="1">
    <source>
        <dbReference type="ARBA" id="ARBA00010923"/>
    </source>
</evidence>
<evidence type="ECO:0000256" key="2">
    <source>
        <dbReference type="ARBA" id="ARBA00022747"/>
    </source>
</evidence>
<comment type="similarity">
    <text evidence="1">Belongs to the type-I restriction system S methylase family.</text>
</comment>
<evidence type="ECO:0000256" key="3">
    <source>
        <dbReference type="ARBA" id="ARBA00023125"/>
    </source>
</evidence>
<keyword evidence="2" id="KW-0680">Restriction system</keyword>